<dbReference type="AlphaFoldDB" id="K9YKA6"/>
<dbReference type="Pfam" id="PF00400">
    <property type="entry name" value="WD40"/>
    <property type="match status" value="3"/>
</dbReference>
<dbReference type="InterPro" id="IPR015943">
    <property type="entry name" value="WD40/YVTN_repeat-like_dom_sf"/>
</dbReference>
<name>K9YKA6_CYASC</name>
<sequence>MAKIKGIKTKYKKQWQGQLEEYITALDWSINGDLAIASAGGEVTLKWSHNDHTANLLTPSDTNCQPVDCLGFSSQGNFLAVGAEDGKLRIWQIIPELSLKETLDFPKQWLEHLHWHPHQALVAFSFGHYVQVWNAEDNQVITTLPLNSSVLDLQWHPSGEYLAVAINGGMCIWTVENWDDDPFFAEMDGACNKISWSGDGNYLAGNCFDNSVWLWCWENLETWHLSGFGGKIRSLSWSTSPADFAPLLAISCFNAIILWKKAENDSDGWASLPLQAHNGIVENVIFHPQNLSFVSADDEGVLFFWSQERGIEQRFIEENDGFSSMAWLHDGSKLVAGGENGKVTVWQRVEEKKGKGFA</sequence>
<accession>K9YKA6</accession>
<dbReference type="PROSITE" id="PS50082">
    <property type="entry name" value="WD_REPEATS_2"/>
    <property type="match status" value="3"/>
</dbReference>
<feature type="repeat" description="WD" evidence="1">
    <location>
        <begin position="60"/>
        <end position="93"/>
    </location>
</feature>
<dbReference type="STRING" id="292563.Cyast_1324"/>
<evidence type="ECO:0000256" key="1">
    <source>
        <dbReference type="PROSITE-ProRule" id="PRU00221"/>
    </source>
</evidence>
<evidence type="ECO:0000313" key="3">
    <source>
        <dbReference type="Proteomes" id="UP000010483"/>
    </source>
</evidence>
<dbReference type="GO" id="GO:0097361">
    <property type="term" value="C:cytosolic [4Fe-4S] assembly targeting complex"/>
    <property type="evidence" value="ECO:0007669"/>
    <property type="project" value="TreeGrafter"/>
</dbReference>
<dbReference type="HOGENOM" id="CLU_067065_0_0_3"/>
<keyword evidence="1" id="KW-0853">WD repeat</keyword>
<keyword evidence="3" id="KW-1185">Reference proteome</keyword>
<dbReference type="InterPro" id="IPR036322">
    <property type="entry name" value="WD40_repeat_dom_sf"/>
</dbReference>
<organism evidence="2 3">
    <name type="scientific">Cyanobacterium stanieri (strain ATCC 29140 / PCC 7202)</name>
    <dbReference type="NCBI Taxonomy" id="292563"/>
    <lineage>
        <taxon>Bacteria</taxon>
        <taxon>Bacillati</taxon>
        <taxon>Cyanobacteriota</taxon>
        <taxon>Cyanophyceae</taxon>
        <taxon>Oscillatoriophycideae</taxon>
        <taxon>Chroococcales</taxon>
        <taxon>Geminocystaceae</taxon>
        <taxon>Cyanobacterium</taxon>
    </lineage>
</organism>
<protein>
    <submittedName>
        <fullName evidence="2">WD-40 repeat-containing protein</fullName>
    </submittedName>
</protein>
<proteinExistence type="predicted"/>
<feature type="repeat" description="WD" evidence="1">
    <location>
        <begin position="274"/>
        <end position="306"/>
    </location>
</feature>
<dbReference type="BioCyc" id="CSTA292563:G1353-1337-MONOMER"/>
<dbReference type="Gene3D" id="2.130.10.10">
    <property type="entry name" value="YVTN repeat-like/Quinoprotein amine dehydrogenase"/>
    <property type="match status" value="2"/>
</dbReference>
<dbReference type="SMART" id="SM00320">
    <property type="entry name" value="WD40"/>
    <property type="match status" value="8"/>
</dbReference>
<gene>
    <name evidence="2" type="ordered locus">Cyast_1324</name>
</gene>
<feature type="repeat" description="WD" evidence="1">
    <location>
        <begin position="315"/>
        <end position="347"/>
    </location>
</feature>
<dbReference type="PROSITE" id="PS50294">
    <property type="entry name" value="WD_REPEATS_REGION"/>
    <property type="match status" value="1"/>
</dbReference>
<dbReference type="PANTHER" id="PTHR19920">
    <property type="entry name" value="WD40 PROTEIN CIAO1"/>
    <property type="match status" value="1"/>
</dbReference>
<dbReference type="eggNOG" id="COG2319">
    <property type="taxonomic scope" value="Bacteria"/>
</dbReference>
<evidence type="ECO:0000313" key="2">
    <source>
        <dbReference type="EMBL" id="AFZ47289.1"/>
    </source>
</evidence>
<dbReference type="PANTHER" id="PTHR19920:SF0">
    <property type="entry name" value="CYTOSOLIC IRON-SULFUR PROTEIN ASSEMBLY PROTEIN CIAO1-RELATED"/>
    <property type="match status" value="1"/>
</dbReference>
<dbReference type="InterPro" id="IPR001680">
    <property type="entry name" value="WD40_rpt"/>
</dbReference>
<dbReference type="GO" id="GO:0016226">
    <property type="term" value="P:iron-sulfur cluster assembly"/>
    <property type="evidence" value="ECO:0007669"/>
    <property type="project" value="TreeGrafter"/>
</dbReference>
<dbReference type="KEGG" id="csn:Cyast_1324"/>
<dbReference type="EMBL" id="CP003940">
    <property type="protein sequence ID" value="AFZ47289.1"/>
    <property type="molecule type" value="Genomic_DNA"/>
</dbReference>
<reference evidence="3" key="1">
    <citation type="journal article" date="2013" name="Proc. Natl. Acad. Sci. U.S.A.">
        <title>Improving the coverage of the cyanobacterial phylum using diversity-driven genome sequencing.</title>
        <authorList>
            <person name="Shih P.M."/>
            <person name="Wu D."/>
            <person name="Latifi A."/>
            <person name="Axen S.D."/>
            <person name="Fewer D.P."/>
            <person name="Talla E."/>
            <person name="Calteau A."/>
            <person name="Cai F."/>
            <person name="Tandeau de Marsac N."/>
            <person name="Rippka R."/>
            <person name="Herdman M."/>
            <person name="Sivonen K."/>
            <person name="Coursin T."/>
            <person name="Laurent T."/>
            <person name="Goodwin L."/>
            <person name="Nolan M."/>
            <person name="Davenport K.W."/>
            <person name="Han C.S."/>
            <person name="Rubin E.M."/>
            <person name="Eisen J.A."/>
            <person name="Woyke T."/>
            <person name="Gugger M."/>
            <person name="Kerfeld C.A."/>
        </authorList>
    </citation>
    <scope>NUCLEOTIDE SEQUENCE [LARGE SCALE GENOMIC DNA]</scope>
    <source>
        <strain evidence="3">ATCC 29140 / PCC 7202</strain>
    </source>
</reference>
<dbReference type="Proteomes" id="UP000010483">
    <property type="component" value="Chromosome"/>
</dbReference>
<dbReference type="SUPFAM" id="SSF50978">
    <property type="entry name" value="WD40 repeat-like"/>
    <property type="match status" value="1"/>
</dbReference>